<reference evidence="1" key="1">
    <citation type="submission" date="2022-01" db="EMBL/GenBank/DDBJ databases">
        <title>Genome Sequence Resource for Two Populations of Ditylenchus destructor, the Migratory Endoparasitic Phytonematode.</title>
        <authorList>
            <person name="Zhang H."/>
            <person name="Lin R."/>
            <person name="Xie B."/>
        </authorList>
    </citation>
    <scope>NUCLEOTIDE SEQUENCE</scope>
    <source>
        <strain evidence="1">BazhouSP</strain>
    </source>
</reference>
<comment type="caution">
    <text evidence="1">The sequence shown here is derived from an EMBL/GenBank/DDBJ whole genome shotgun (WGS) entry which is preliminary data.</text>
</comment>
<gene>
    <name evidence="1" type="ORF">DdX_18468</name>
</gene>
<proteinExistence type="predicted"/>
<keyword evidence="2" id="KW-1185">Reference proteome</keyword>
<accession>A0AAD4QY30</accession>
<evidence type="ECO:0008006" key="3">
    <source>
        <dbReference type="Google" id="ProtNLM"/>
    </source>
</evidence>
<evidence type="ECO:0000313" key="2">
    <source>
        <dbReference type="Proteomes" id="UP001201812"/>
    </source>
</evidence>
<name>A0AAD4QY30_9BILA</name>
<dbReference type="Proteomes" id="UP001201812">
    <property type="component" value="Unassembled WGS sequence"/>
</dbReference>
<sequence>MDQPQLNIPFGLFYNILTCFDRRELCQLRNVNRRHYTVIENKFGTTSPYLVFVKWCLWNFSNIPMDQPQLNIPFGLFYSILTCFDRRELCQLRNVNRRHYTVIERKFGTTPPYLAFDRQYMGMYDWKWQPAPTRFDEMPSEVRDQLPVSKFVRFKSSELLVYHPSESAIDVLSISHVWENQQLLIVFATKFELTEEWACMMATAKYLDVYDGQGSISFLRQFTSGNCVCVILTDWTKTLDTVEHPWNNILGFLFQPNSKDTKSIQISANNPFNGHNVEILDFLHQVKQKFVNFPDSVHFTFAWEILPFTIDGLDATSNQPVFEDFIVQNRRTQQRLRFHSTVREFRLAVEEQD</sequence>
<dbReference type="EMBL" id="JAKKPZ010000265">
    <property type="protein sequence ID" value="KAI1697516.1"/>
    <property type="molecule type" value="Genomic_DNA"/>
</dbReference>
<evidence type="ECO:0000313" key="1">
    <source>
        <dbReference type="EMBL" id="KAI1697516.1"/>
    </source>
</evidence>
<organism evidence="1 2">
    <name type="scientific">Ditylenchus destructor</name>
    <dbReference type="NCBI Taxonomy" id="166010"/>
    <lineage>
        <taxon>Eukaryota</taxon>
        <taxon>Metazoa</taxon>
        <taxon>Ecdysozoa</taxon>
        <taxon>Nematoda</taxon>
        <taxon>Chromadorea</taxon>
        <taxon>Rhabditida</taxon>
        <taxon>Tylenchina</taxon>
        <taxon>Tylenchomorpha</taxon>
        <taxon>Sphaerularioidea</taxon>
        <taxon>Anguinidae</taxon>
        <taxon>Anguininae</taxon>
        <taxon>Ditylenchus</taxon>
    </lineage>
</organism>
<protein>
    <recommendedName>
        <fullName evidence="3">F-box domain-containing protein</fullName>
    </recommendedName>
</protein>
<dbReference type="AlphaFoldDB" id="A0AAD4QY30"/>